<accession>A0A699J2W0</accession>
<sequence>MEAGSTTTTLTTKLPILNPEEYDLRLMRIEQYFLMTDYSIWEVIKNGNKLLKRTVGTVEQIYEPTSVEKKLDKKNEMKARGTLLMALQNKDQLKFYSYKDAKLLMSKVEFFSCHKNGHFAREFRAPKNQENRGREYGRKTVSVENPTENALIAQNRIGGYDWSYQAEEEHPINYALMALTSSRSSSSSDFE</sequence>
<gene>
    <name evidence="1" type="ORF">Tci_579617</name>
</gene>
<feature type="non-terminal residue" evidence="1">
    <location>
        <position position="191"/>
    </location>
</feature>
<comment type="caution">
    <text evidence="1">The sequence shown here is derived from an EMBL/GenBank/DDBJ whole genome shotgun (WGS) entry which is preliminary data.</text>
</comment>
<organism evidence="1">
    <name type="scientific">Tanacetum cinerariifolium</name>
    <name type="common">Dalmatian daisy</name>
    <name type="synonym">Chrysanthemum cinerariifolium</name>
    <dbReference type="NCBI Taxonomy" id="118510"/>
    <lineage>
        <taxon>Eukaryota</taxon>
        <taxon>Viridiplantae</taxon>
        <taxon>Streptophyta</taxon>
        <taxon>Embryophyta</taxon>
        <taxon>Tracheophyta</taxon>
        <taxon>Spermatophyta</taxon>
        <taxon>Magnoliopsida</taxon>
        <taxon>eudicotyledons</taxon>
        <taxon>Gunneridae</taxon>
        <taxon>Pentapetalae</taxon>
        <taxon>asterids</taxon>
        <taxon>campanulids</taxon>
        <taxon>Asterales</taxon>
        <taxon>Asteraceae</taxon>
        <taxon>Asteroideae</taxon>
        <taxon>Anthemideae</taxon>
        <taxon>Anthemidinae</taxon>
        <taxon>Tanacetum</taxon>
    </lineage>
</organism>
<dbReference type="AlphaFoldDB" id="A0A699J2W0"/>
<name>A0A699J2W0_TANCI</name>
<dbReference type="EMBL" id="BKCJ010365298">
    <property type="protein sequence ID" value="GFA07645.1"/>
    <property type="molecule type" value="Genomic_DNA"/>
</dbReference>
<proteinExistence type="predicted"/>
<evidence type="ECO:0000313" key="1">
    <source>
        <dbReference type="EMBL" id="GFA07645.1"/>
    </source>
</evidence>
<reference evidence="1" key="1">
    <citation type="journal article" date="2019" name="Sci. Rep.">
        <title>Draft genome of Tanacetum cinerariifolium, the natural source of mosquito coil.</title>
        <authorList>
            <person name="Yamashiro T."/>
            <person name="Shiraishi A."/>
            <person name="Satake H."/>
            <person name="Nakayama K."/>
        </authorList>
    </citation>
    <scope>NUCLEOTIDE SEQUENCE</scope>
</reference>
<protein>
    <submittedName>
        <fullName evidence="1">Uncharacterized protein</fullName>
    </submittedName>
</protein>